<dbReference type="AlphaFoldDB" id="A0A6C0BE73"/>
<organism evidence="1">
    <name type="scientific">viral metagenome</name>
    <dbReference type="NCBI Taxonomy" id="1070528"/>
    <lineage>
        <taxon>unclassified sequences</taxon>
        <taxon>metagenomes</taxon>
        <taxon>organismal metagenomes</taxon>
    </lineage>
</organism>
<sequence length="670" mass="78700">MSFYNDFIYEHIPIKNKQLKIALDKPFINSFNLFSMAKASNIIVEEDYIPVIFYAKRENMRTVIATMYLHNYIPKYVCITGSLISMDGEYRDNFISFDQWEQTYQTLGVMEYMEYKYTKKYTPDLSFKVIPASNLLEPIEVNNPQKLAELEEYLTTHNIGLKFFMSAWFIKMFNRKEGRLVNHQNIQHDFVMTAPEDGRLYLTMAENFRGAELGRIYREFTIYIMIIDDIGNCIPIHLGQKIIPIKWLEFEDFGSIRFNIWKELYCNKLLANLSINGASGGFSAPCGCFFINLDAEIFDNPSMKYKMEQSNEIYDKMKQIQKVTEDLHLYDTMKRAFEDPIEIARKNIIMSKYALVYVSEYVGRTWGDLPNFIDNIYTIKLREYNYFKKQIFEVFYTLHVMNTMGVIHGDLHANNCTINCINIKKPNIPLDDSPLTSTYIIDNDVYKFDATKLQSCIIDFSRAILNPLQHCINKPGDLMDKFKTDILDIMMQLFPKIYENDKIEMEIAILKNPNKVFRLFTILDVYTFALRVRPVVNEMRLCTKSEKLINTVLNMSKKALTSFYKNENDELPIPKLLKEIFYKPIISTNPSLEVWVAPIPPNLTKFDNSFPMLQSKKEFIDFSNYNKRPEYLQTFHSMKDGGILFDKNKTYEIHKQKNIKIKKDAIAIDD</sequence>
<name>A0A6C0BE73_9ZZZZ</name>
<evidence type="ECO:0000313" key="1">
    <source>
        <dbReference type="EMBL" id="QHS89683.1"/>
    </source>
</evidence>
<dbReference type="InterPro" id="IPR011009">
    <property type="entry name" value="Kinase-like_dom_sf"/>
</dbReference>
<evidence type="ECO:0008006" key="2">
    <source>
        <dbReference type="Google" id="ProtNLM"/>
    </source>
</evidence>
<dbReference type="EMBL" id="MN739116">
    <property type="protein sequence ID" value="QHS89683.1"/>
    <property type="molecule type" value="Genomic_DNA"/>
</dbReference>
<accession>A0A6C0BE73</accession>
<reference evidence="1" key="1">
    <citation type="journal article" date="2020" name="Nature">
        <title>Giant virus diversity and host interactions through global metagenomics.</title>
        <authorList>
            <person name="Schulz F."/>
            <person name="Roux S."/>
            <person name="Paez-Espino D."/>
            <person name="Jungbluth S."/>
            <person name="Walsh D.A."/>
            <person name="Denef V.J."/>
            <person name="McMahon K.D."/>
            <person name="Konstantinidis K.T."/>
            <person name="Eloe-Fadrosh E.A."/>
            <person name="Kyrpides N.C."/>
            <person name="Woyke T."/>
        </authorList>
    </citation>
    <scope>NUCLEOTIDE SEQUENCE</scope>
    <source>
        <strain evidence="1">GVMAG-M-3300010160-26</strain>
    </source>
</reference>
<dbReference type="SUPFAM" id="SSF56112">
    <property type="entry name" value="Protein kinase-like (PK-like)"/>
    <property type="match status" value="1"/>
</dbReference>
<proteinExistence type="predicted"/>
<protein>
    <recommendedName>
        <fullName evidence="2">Protein kinase domain-containing protein</fullName>
    </recommendedName>
</protein>